<dbReference type="Gene3D" id="3.30.1020.10">
    <property type="entry name" value="Antioxidant, Horf6, Chain A, domain2"/>
    <property type="match status" value="1"/>
</dbReference>
<feature type="non-terminal residue" evidence="2">
    <location>
        <position position="1"/>
    </location>
</feature>
<name>A0A9C6WVQ2_FRAOC</name>
<proteinExistence type="predicted"/>
<dbReference type="InterPro" id="IPR036249">
    <property type="entry name" value="Thioredoxin-like_sf"/>
</dbReference>
<dbReference type="SUPFAM" id="SSF52833">
    <property type="entry name" value="Thioredoxin-like"/>
    <property type="match status" value="1"/>
</dbReference>
<dbReference type="GeneID" id="113211240"/>
<dbReference type="AlphaFoldDB" id="A0A9C6WVQ2"/>
<accession>A0A9C6WVQ2</accession>
<dbReference type="RefSeq" id="XP_052120604.1">
    <property type="nucleotide sequence ID" value="XM_052264644.1"/>
</dbReference>
<keyword evidence="1" id="KW-1185">Reference proteome</keyword>
<sequence length="216" mass="24449">NGEPDLVRYQIEETHPNDQRIHHYEDRLGHSQLQGPDYPGDHRLLSVASGKRTWVVLFSHPADFTPVYTTELGRIDRPLPRVPEAQHQAAGSLVRQALYIIGPDHKLKLAMLHPMSTGRNVEEQGPMRCIDSLRLSSRLPYVAKPANWTPGDKVMFLPEVPEVKESDLKRLFPRGVERVSMPSGIGYVSTTTDNGYKNTSKLFIVKNGLNLQRWHG</sequence>
<evidence type="ECO:0000313" key="1">
    <source>
        <dbReference type="Proteomes" id="UP000504606"/>
    </source>
</evidence>
<organism evidence="1 2">
    <name type="scientific">Frankliniella occidentalis</name>
    <name type="common">Western flower thrips</name>
    <name type="synonym">Euthrips occidentalis</name>
    <dbReference type="NCBI Taxonomy" id="133901"/>
    <lineage>
        <taxon>Eukaryota</taxon>
        <taxon>Metazoa</taxon>
        <taxon>Ecdysozoa</taxon>
        <taxon>Arthropoda</taxon>
        <taxon>Hexapoda</taxon>
        <taxon>Insecta</taxon>
        <taxon>Pterygota</taxon>
        <taxon>Neoptera</taxon>
        <taxon>Paraneoptera</taxon>
        <taxon>Thysanoptera</taxon>
        <taxon>Terebrantia</taxon>
        <taxon>Thripoidea</taxon>
        <taxon>Thripidae</taxon>
        <taxon>Frankliniella</taxon>
    </lineage>
</organism>
<dbReference type="Proteomes" id="UP000504606">
    <property type="component" value="Unplaced"/>
</dbReference>
<evidence type="ECO:0000313" key="2">
    <source>
        <dbReference type="RefSeq" id="XP_052120604.1"/>
    </source>
</evidence>
<protein>
    <submittedName>
        <fullName evidence="2">Uncharacterized protein LOC113211240</fullName>
    </submittedName>
</protein>
<dbReference type="Gene3D" id="3.40.30.10">
    <property type="entry name" value="Glutaredoxin"/>
    <property type="match status" value="1"/>
</dbReference>
<gene>
    <name evidence="2" type="primary">LOC113211240</name>
</gene>
<reference evidence="2" key="1">
    <citation type="submission" date="2025-08" db="UniProtKB">
        <authorList>
            <consortium name="RefSeq"/>
        </authorList>
    </citation>
    <scope>IDENTIFICATION</scope>
    <source>
        <tissue evidence="2">Whole organism</tissue>
    </source>
</reference>
<dbReference type="OrthoDB" id="2996783at2759"/>
<dbReference type="KEGG" id="foc:113211240"/>